<evidence type="ECO:0000256" key="1">
    <source>
        <dbReference type="SAM" id="MobiDB-lite"/>
    </source>
</evidence>
<dbReference type="Gene3D" id="3.60.40.10">
    <property type="entry name" value="PPM-type phosphatase domain"/>
    <property type="match status" value="1"/>
</dbReference>
<feature type="region of interest" description="Disordered" evidence="1">
    <location>
        <begin position="139"/>
        <end position="175"/>
    </location>
</feature>
<name>A0A845QC51_9HYPH</name>
<dbReference type="InterPro" id="IPR036457">
    <property type="entry name" value="PPM-type-like_dom_sf"/>
</dbReference>
<dbReference type="OrthoDB" id="1755431at2"/>
<organism evidence="3 4">
    <name type="scientific">Pyruvatibacter mobilis</name>
    <dbReference type="NCBI Taxonomy" id="1712261"/>
    <lineage>
        <taxon>Bacteria</taxon>
        <taxon>Pseudomonadati</taxon>
        <taxon>Pseudomonadota</taxon>
        <taxon>Alphaproteobacteria</taxon>
        <taxon>Hyphomicrobiales</taxon>
        <taxon>Parvibaculaceae</taxon>
        <taxon>Pyruvatibacter</taxon>
    </lineage>
</organism>
<reference evidence="3 4" key="1">
    <citation type="journal article" date="2016" name="Int. J. Syst. Evol. Microbiol.">
        <title>Pyruvatibacter mobilis gen. nov., sp. nov., a marine bacterium from the culture broth of Picochlorum sp. 122.</title>
        <authorList>
            <person name="Wang G."/>
            <person name="Tang M."/>
            <person name="Wu H."/>
            <person name="Dai S."/>
            <person name="Li T."/>
            <person name="Chen C."/>
            <person name="He H."/>
            <person name="Fan J."/>
            <person name="Xiang W."/>
            <person name="Li X."/>
        </authorList>
    </citation>
    <scope>NUCLEOTIDE SEQUENCE [LARGE SCALE GENOMIC DNA]</scope>
    <source>
        <strain evidence="3 4">GYP-11</strain>
    </source>
</reference>
<evidence type="ECO:0000259" key="2">
    <source>
        <dbReference type="Pfam" id="PF13672"/>
    </source>
</evidence>
<accession>A0A845QC51</accession>
<dbReference type="InterPro" id="IPR001932">
    <property type="entry name" value="PPM-type_phosphatase-like_dom"/>
</dbReference>
<dbReference type="RefSeq" id="WP_160587858.1">
    <property type="nucleotide sequence ID" value="NZ_BMHN01000001.1"/>
</dbReference>
<evidence type="ECO:0000313" key="3">
    <source>
        <dbReference type="EMBL" id="NBG95979.1"/>
    </source>
</evidence>
<evidence type="ECO:0000313" key="4">
    <source>
        <dbReference type="Proteomes" id="UP000470384"/>
    </source>
</evidence>
<feature type="region of interest" description="Disordered" evidence="1">
    <location>
        <begin position="1"/>
        <end position="22"/>
    </location>
</feature>
<dbReference type="AlphaFoldDB" id="A0A845QC51"/>
<sequence length="288" mass="31232">MTIDVLDTIHDPGKPGGPNDDDLGHAGNCAWVFDGATGLGDTQLTGTASDAAWLAQAGSAALKARAPSHRGPLTALAEEVLSDVARRFDAEADRQPAERFERPTASLILIRHTGGVVDCLNFGDCKVLLRDGTGAFHSFGSNEESESYENNLASRFSEQRKTEGEGGAPDQHRSSFLDRLRKVRNRHNVSGGYWVFGLDPEAAEHARTRSFPITAPAIALMMTDGFEALAGDYGRYTEEALLDAALDRGLASLKDELRHIERELDPEAHQFPRFKQSDDATAMLVKLG</sequence>
<dbReference type="Proteomes" id="UP000470384">
    <property type="component" value="Unassembled WGS sequence"/>
</dbReference>
<feature type="domain" description="PPM-type phosphatase" evidence="2">
    <location>
        <begin position="16"/>
        <end position="234"/>
    </location>
</feature>
<dbReference type="GeneID" id="300654688"/>
<comment type="caution">
    <text evidence="3">The sequence shown here is derived from an EMBL/GenBank/DDBJ whole genome shotgun (WGS) entry which is preliminary data.</text>
</comment>
<feature type="compositionally biased region" description="Basic and acidic residues" evidence="1">
    <location>
        <begin position="157"/>
        <end position="175"/>
    </location>
</feature>
<gene>
    <name evidence="3" type="ORF">GTQ45_09570</name>
</gene>
<protein>
    <submittedName>
        <fullName evidence="3">SpoIIE family protein phosphatase</fullName>
    </submittedName>
</protein>
<dbReference type="Pfam" id="PF13672">
    <property type="entry name" value="PP2C_2"/>
    <property type="match status" value="1"/>
</dbReference>
<keyword evidence="4" id="KW-1185">Reference proteome</keyword>
<proteinExistence type="predicted"/>
<dbReference type="SUPFAM" id="SSF81606">
    <property type="entry name" value="PP2C-like"/>
    <property type="match status" value="1"/>
</dbReference>
<dbReference type="EMBL" id="WXYQ01000006">
    <property type="protein sequence ID" value="NBG95979.1"/>
    <property type="molecule type" value="Genomic_DNA"/>
</dbReference>